<accession>A0A432FYZ1</accession>
<keyword evidence="5" id="KW-0813">Transport</keyword>
<feature type="non-terminal residue" evidence="7">
    <location>
        <position position="1"/>
    </location>
</feature>
<feature type="domain" description="ABC transmembrane type-1" evidence="6">
    <location>
        <begin position="1"/>
        <end position="161"/>
    </location>
</feature>
<dbReference type="Pfam" id="PF00528">
    <property type="entry name" value="BPD_transp_1"/>
    <property type="match status" value="1"/>
</dbReference>
<organism evidence="7 8">
    <name type="scientific">SAR324 cluster bacterium</name>
    <dbReference type="NCBI Taxonomy" id="2024889"/>
    <lineage>
        <taxon>Bacteria</taxon>
        <taxon>Deltaproteobacteria</taxon>
        <taxon>SAR324 cluster</taxon>
    </lineage>
</organism>
<comment type="similarity">
    <text evidence="5">Belongs to the binding-protein-dependent transport system permease family.</text>
</comment>
<dbReference type="PANTHER" id="PTHR30133">
    <property type="entry name" value="CATIONIC AMINO ACID TRANSPORTER, MEMBRANE COMPONENT"/>
    <property type="match status" value="1"/>
</dbReference>
<dbReference type="InterPro" id="IPR000515">
    <property type="entry name" value="MetI-like"/>
</dbReference>
<evidence type="ECO:0000313" key="7">
    <source>
        <dbReference type="EMBL" id="RTZ76520.1"/>
    </source>
</evidence>
<dbReference type="InterPro" id="IPR035906">
    <property type="entry name" value="MetI-like_sf"/>
</dbReference>
<protein>
    <submittedName>
        <fullName evidence="7">Arginine ABC transporter permease ArtQ</fullName>
    </submittedName>
</protein>
<dbReference type="GO" id="GO:0055085">
    <property type="term" value="P:transmembrane transport"/>
    <property type="evidence" value="ECO:0007669"/>
    <property type="project" value="InterPro"/>
</dbReference>
<reference evidence="7 8" key="1">
    <citation type="submission" date="2018-06" db="EMBL/GenBank/DDBJ databases">
        <title>Combined omics and stable isotope probing to characterize newly discovered Mariana Back-Arc vent microbial communities.</title>
        <authorList>
            <person name="Trembath-Reichert E."/>
            <person name="Huber J.A."/>
        </authorList>
    </citation>
    <scope>NUCLEOTIDE SEQUENCE [LARGE SCALE GENOMIC DNA]</scope>
    <source>
        <strain evidence="7">MAG 63_1</strain>
    </source>
</reference>
<gene>
    <name evidence="7" type="ORF">DSY97_11790</name>
</gene>
<sequence length="175" mass="19148">YTTLIRGIPDLVLMTIIFYGGQIIVNNIGDSLGWDYIDISPFVAGTLTIGFIFGAYMTETFRGGIMAVSRGEIEAALAFGMPSWKVFLRITLPLMVRHALPGFGNNWMVLAKTTALVSVIGLHDMMYNAGLAGGATRQPFTFFLVVALLFLCITGLSDLGLRWANRRYSVGVRTV</sequence>
<dbReference type="Proteomes" id="UP000286801">
    <property type="component" value="Unassembled WGS sequence"/>
</dbReference>
<evidence type="ECO:0000259" key="6">
    <source>
        <dbReference type="PROSITE" id="PS50928"/>
    </source>
</evidence>
<keyword evidence="3 5" id="KW-1133">Transmembrane helix</keyword>
<dbReference type="EMBL" id="QNZL01000314">
    <property type="protein sequence ID" value="RTZ76520.1"/>
    <property type="molecule type" value="Genomic_DNA"/>
</dbReference>
<dbReference type="AlphaFoldDB" id="A0A432FYZ1"/>
<name>A0A432FYZ1_9DELT</name>
<evidence type="ECO:0000313" key="8">
    <source>
        <dbReference type="Proteomes" id="UP000286801"/>
    </source>
</evidence>
<dbReference type="SUPFAM" id="SSF161098">
    <property type="entry name" value="MetI-like"/>
    <property type="match status" value="1"/>
</dbReference>
<feature type="transmembrane region" description="Helical" evidence="5">
    <location>
        <begin position="37"/>
        <end position="56"/>
    </location>
</feature>
<dbReference type="Gene3D" id="1.10.3720.10">
    <property type="entry name" value="MetI-like"/>
    <property type="match status" value="1"/>
</dbReference>
<comment type="caution">
    <text evidence="7">The sequence shown here is derived from an EMBL/GenBank/DDBJ whole genome shotgun (WGS) entry which is preliminary data.</text>
</comment>
<dbReference type="GO" id="GO:0005886">
    <property type="term" value="C:plasma membrane"/>
    <property type="evidence" value="ECO:0007669"/>
    <property type="project" value="UniProtKB-SubCell"/>
</dbReference>
<keyword evidence="4 5" id="KW-0472">Membrane</keyword>
<feature type="transmembrane region" description="Helical" evidence="5">
    <location>
        <begin position="99"/>
        <end position="120"/>
    </location>
</feature>
<dbReference type="InterPro" id="IPR051613">
    <property type="entry name" value="ABC_transp_permease_HisMQ"/>
</dbReference>
<comment type="subcellular location">
    <subcellularLocation>
        <location evidence="5">Cell membrane</location>
        <topology evidence="5">Multi-pass membrane protein</topology>
    </subcellularLocation>
    <subcellularLocation>
        <location evidence="1">Membrane</location>
        <topology evidence="1">Multi-pass membrane protein</topology>
    </subcellularLocation>
</comment>
<evidence type="ECO:0000256" key="4">
    <source>
        <dbReference type="ARBA" id="ARBA00023136"/>
    </source>
</evidence>
<keyword evidence="2 5" id="KW-0812">Transmembrane</keyword>
<feature type="transmembrane region" description="Helical" evidence="5">
    <location>
        <begin position="140"/>
        <end position="161"/>
    </location>
</feature>
<dbReference type="PROSITE" id="PS50928">
    <property type="entry name" value="ABC_TM1"/>
    <property type="match status" value="1"/>
</dbReference>
<feature type="transmembrane region" description="Helical" evidence="5">
    <location>
        <begin position="7"/>
        <end position="25"/>
    </location>
</feature>
<proteinExistence type="inferred from homology"/>
<evidence type="ECO:0000256" key="3">
    <source>
        <dbReference type="ARBA" id="ARBA00022989"/>
    </source>
</evidence>
<evidence type="ECO:0000256" key="5">
    <source>
        <dbReference type="RuleBase" id="RU363032"/>
    </source>
</evidence>
<evidence type="ECO:0000256" key="1">
    <source>
        <dbReference type="ARBA" id="ARBA00004141"/>
    </source>
</evidence>
<evidence type="ECO:0000256" key="2">
    <source>
        <dbReference type="ARBA" id="ARBA00022692"/>
    </source>
</evidence>
<dbReference type="PANTHER" id="PTHR30133:SF4">
    <property type="entry name" value="ARGININE_ORNITHINE TRANSPORT PROTEIN AOTQ"/>
    <property type="match status" value="1"/>
</dbReference>
<dbReference type="CDD" id="cd06261">
    <property type="entry name" value="TM_PBP2"/>
    <property type="match status" value="1"/>
</dbReference>